<gene>
    <name evidence="2" type="ORF">E2C01_007386</name>
</gene>
<feature type="region of interest" description="Disordered" evidence="1">
    <location>
        <begin position="22"/>
        <end position="79"/>
    </location>
</feature>
<comment type="caution">
    <text evidence="2">The sequence shown here is derived from an EMBL/GenBank/DDBJ whole genome shotgun (WGS) entry which is preliminary data.</text>
</comment>
<feature type="compositionally biased region" description="Polar residues" evidence="1">
    <location>
        <begin position="61"/>
        <end position="79"/>
    </location>
</feature>
<dbReference type="EMBL" id="VSRR010000366">
    <property type="protein sequence ID" value="MPC14618.1"/>
    <property type="molecule type" value="Genomic_DNA"/>
</dbReference>
<organism evidence="2 3">
    <name type="scientific">Portunus trituberculatus</name>
    <name type="common">Swimming crab</name>
    <name type="synonym">Neptunus trituberculatus</name>
    <dbReference type="NCBI Taxonomy" id="210409"/>
    <lineage>
        <taxon>Eukaryota</taxon>
        <taxon>Metazoa</taxon>
        <taxon>Ecdysozoa</taxon>
        <taxon>Arthropoda</taxon>
        <taxon>Crustacea</taxon>
        <taxon>Multicrustacea</taxon>
        <taxon>Malacostraca</taxon>
        <taxon>Eumalacostraca</taxon>
        <taxon>Eucarida</taxon>
        <taxon>Decapoda</taxon>
        <taxon>Pleocyemata</taxon>
        <taxon>Brachyura</taxon>
        <taxon>Eubrachyura</taxon>
        <taxon>Portunoidea</taxon>
        <taxon>Portunidae</taxon>
        <taxon>Portuninae</taxon>
        <taxon>Portunus</taxon>
    </lineage>
</organism>
<evidence type="ECO:0000313" key="3">
    <source>
        <dbReference type="Proteomes" id="UP000324222"/>
    </source>
</evidence>
<evidence type="ECO:0000313" key="2">
    <source>
        <dbReference type="EMBL" id="MPC14618.1"/>
    </source>
</evidence>
<name>A0A5B7CZC2_PORTR</name>
<proteinExistence type="predicted"/>
<reference evidence="2 3" key="1">
    <citation type="submission" date="2019-05" db="EMBL/GenBank/DDBJ databases">
        <title>Another draft genome of Portunus trituberculatus and its Hox gene families provides insights of decapod evolution.</title>
        <authorList>
            <person name="Jeong J.-H."/>
            <person name="Song I."/>
            <person name="Kim S."/>
            <person name="Choi T."/>
            <person name="Kim D."/>
            <person name="Ryu S."/>
            <person name="Kim W."/>
        </authorList>
    </citation>
    <scope>NUCLEOTIDE SEQUENCE [LARGE SCALE GENOMIC DNA]</scope>
    <source>
        <tissue evidence="2">Muscle</tissue>
    </source>
</reference>
<keyword evidence="3" id="KW-1185">Reference proteome</keyword>
<dbReference type="Proteomes" id="UP000324222">
    <property type="component" value="Unassembled WGS sequence"/>
</dbReference>
<accession>A0A5B7CZC2</accession>
<protein>
    <submittedName>
        <fullName evidence="2">Uncharacterized protein</fullName>
    </submittedName>
</protein>
<evidence type="ECO:0000256" key="1">
    <source>
        <dbReference type="SAM" id="MobiDB-lite"/>
    </source>
</evidence>
<sequence length="79" mass="8475">MWLPVPRSMTGKFYSVSSASLVEEGGDVEEDVRPVDPEGTSTPGSWWSSDVVGSDDGTDLARSSNEPVMEHSTSTLDRA</sequence>
<feature type="compositionally biased region" description="Low complexity" evidence="1">
    <location>
        <begin position="44"/>
        <end position="55"/>
    </location>
</feature>
<dbReference type="AlphaFoldDB" id="A0A5B7CZC2"/>